<dbReference type="NCBIfam" id="TIGR00835">
    <property type="entry name" value="agcS"/>
    <property type="match status" value="1"/>
</dbReference>
<keyword evidence="5 8" id="KW-0812">Transmembrane</keyword>
<dbReference type="Gene3D" id="1.20.1740.10">
    <property type="entry name" value="Amino acid/polyamine transporter I"/>
    <property type="match status" value="1"/>
</dbReference>
<feature type="transmembrane region" description="Helical" evidence="8">
    <location>
        <begin position="223"/>
        <end position="243"/>
    </location>
</feature>
<evidence type="ECO:0000256" key="2">
    <source>
        <dbReference type="ARBA" id="ARBA00009261"/>
    </source>
</evidence>
<feature type="transmembrane region" description="Helical" evidence="8">
    <location>
        <begin position="421"/>
        <end position="438"/>
    </location>
</feature>
<dbReference type="Proteomes" id="UP000028013">
    <property type="component" value="Unassembled WGS sequence"/>
</dbReference>
<dbReference type="GO" id="GO:0005886">
    <property type="term" value="C:plasma membrane"/>
    <property type="evidence" value="ECO:0007669"/>
    <property type="project" value="UniProtKB-SubCell"/>
</dbReference>
<dbReference type="PANTHER" id="PTHR30330">
    <property type="entry name" value="AGSS FAMILY TRANSPORTER, SODIUM-ALANINE"/>
    <property type="match status" value="1"/>
</dbReference>
<feature type="transmembrane region" description="Helical" evidence="8">
    <location>
        <begin position="356"/>
        <end position="376"/>
    </location>
</feature>
<name>A0A078S3K2_BACUN</name>
<comment type="similarity">
    <text evidence="2 8">Belongs to the alanine or glycine:cation symporter (AGCS) (TC 2.A.25) family.</text>
</comment>
<proteinExistence type="inferred from homology"/>
<feature type="transmembrane region" description="Helical" evidence="8">
    <location>
        <begin position="397"/>
        <end position="415"/>
    </location>
</feature>
<dbReference type="RefSeq" id="WP_039161682.1">
    <property type="nucleotide sequence ID" value="NZ_JNHN01000130.1"/>
</dbReference>
<organism evidence="9 10">
    <name type="scientific">Bacteroides uniformis str. 3978 T3 ii</name>
    <dbReference type="NCBI Taxonomy" id="1339349"/>
    <lineage>
        <taxon>Bacteria</taxon>
        <taxon>Pseudomonadati</taxon>
        <taxon>Bacteroidota</taxon>
        <taxon>Bacteroidia</taxon>
        <taxon>Bacteroidales</taxon>
        <taxon>Bacteroidaceae</taxon>
        <taxon>Bacteroides</taxon>
    </lineage>
</organism>
<dbReference type="PATRIC" id="fig|1339349.3.peg.1143"/>
<dbReference type="InterPro" id="IPR001463">
    <property type="entry name" value="Na/Ala_symport"/>
</dbReference>
<dbReference type="GO" id="GO:0005283">
    <property type="term" value="F:amino acid:sodium symporter activity"/>
    <property type="evidence" value="ECO:0007669"/>
    <property type="project" value="InterPro"/>
</dbReference>
<comment type="caution">
    <text evidence="9">The sequence shown here is derived from an EMBL/GenBank/DDBJ whole genome shotgun (WGS) entry which is preliminary data.</text>
</comment>
<evidence type="ECO:0000256" key="6">
    <source>
        <dbReference type="ARBA" id="ARBA00022989"/>
    </source>
</evidence>
<keyword evidence="4 8" id="KW-1003">Cell membrane</keyword>
<evidence type="ECO:0000313" key="10">
    <source>
        <dbReference type="Proteomes" id="UP000028013"/>
    </source>
</evidence>
<dbReference type="AlphaFoldDB" id="A0A078S3K2"/>
<feature type="transmembrane region" description="Helical" evidence="8">
    <location>
        <begin position="306"/>
        <end position="329"/>
    </location>
</feature>
<feature type="transmembrane region" description="Helical" evidence="8">
    <location>
        <begin position="191"/>
        <end position="211"/>
    </location>
</feature>
<reference evidence="9 10" key="1">
    <citation type="submission" date="2014-04" db="EMBL/GenBank/DDBJ databases">
        <authorList>
            <person name="Sears C."/>
            <person name="Carroll K."/>
            <person name="Sack B.R."/>
            <person name="Qadri F."/>
            <person name="Myers L.L."/>
            <person name="Chung G.-T."/>
            <person name="Escheverria P."/>
            <person name="Fraser C.M."/>
            <person name="Sadzewicz L."/>
            <person name="Shefchek K.A."/>
            <person name="Tallon L."/>
            <person name="Das S.P."/>
            <person name="Daugherty S."/>
            <person name="Mongodin E.F."/>
        </authorList>
    </citation>
    <scope>NUCLEOTIDE SEQUENCE [LARGE SCALE GENOMIC DNA]</scope>
    <source>
        <strain evidence="9 10">3978 T3 ii</strain>
    </source>
</reference>
<feature type="transmembrane region" description="Helical" evidence="8">
    <location>
        <begin position="249"/>
        <end position="272"/>
    </location>
</feature>
<dbReference type="EMBL" id="JNHN01000130">
    <property type="protein sequence ID" value="KDS54458.1"/>
    <property type="molecule type" value="Genomic_DNA"/>
</dbReference>
<evidence type="ECO:0000313" key="9">
    <source>
        <dbReference type="EMBL" id="KDS54458.1"/>
    </source>
</evidence>
<keyword evidence="3 8" id="KW-0813">Transport</keyword>
<dbReference type="PANTHER" id="PTHR30330:SF3">
    <property type="entry name" value="TRANSCRIPTIONAL REGULATOR, LRP FAMILY"/>
    <property type="match status" value="1"/>
</dbReference>
<dbReference type="PRINTS" id="PR00175">
    <property type="entry name" value="NAALASMPORT"/>
</dbReference>
<comment type="subcellular location">
    <subcellularLocation>
        <location evidence="1 8">Cell membrane</location>
        <topology evidence="1 8">Multi-pass membrane protein</topology>
    </subcellularLocation>
</comment>
<evidence type="ECO:0000256" key="1">
    <source>
        <dbReference type="ARBA" id="ARBA00004651"/>
    </source>
</evidence>
<keyword evidence="8" id="KW-0769">Symport</keyword>
<keyword evidence="7 8" id="KW-0472">Membrane</keyword>
<evidence type="ECO:0000256" key="7">
    <source>
        <dbReference type="ARBA" id="ARBA00023136"/>
    </source>
</evidence>
<feature type="transmembrane region" description="Helical" evidence="8">
    <location>
        <begin position="152"/>
        <end position="171"/>
    </location>
</feature>
<evidence type="ECO:0000256" key="4">
    <source>
        <dbReference type="ARBA" id="ARBA00022475"/>
    </source>
</evidence>
<sequence>MNGILDSIGSAITTVSDFVCGYPLFILLIGGGLFLFFYSGAVSLCRIGYSIKALRYKSEVAGEGQISSFQALMSAIASTVGMGNIAGVAIAITVGGPGAIFWMWVSAVVGMSTKFFEGALAIMYKGHDSAGEPQGGTMYIILHGLGERWKPFAYFFAVVGLIGTLCVMQANQLVESVTTVFTTPAGIENTLGLRFVMGIVISLVVGAVIIGGIRRISVISAKIVPMMVTCYMLLVFVILCLNFDKLPGVLASIFQSAFSLEAGIGGILGTALTGARRAAYVNEAGVGTASMMHGASRNDNPIREGLVAMIGPAIDSGLVCTLTAFPILIAGNYASEGGIKGLYIALNSFEQLLPGYGHYLLMVMVFFFAFSTMFSYSYYGLKCTNFLFGAENAKYYNYFYLVMIVVAAMIPLGAVVAIMDLAFALMALPTMTSLLLLAPRVRRKMKEYFAN</sequence>
<keyword evidence="6 8" id="KW-1133">Transmembrane helix</keyword>
<dbReference type="PROSITE" id="PS00873">
    <property type="entry name" value="NA_ALANINE_SYMP"/>
    <property type="match status" value="1"/>
</dbReference>
<protein>
    <submittedName>
        <fullName evidence="9">Amino acid carrier family protein</fullName>
    </submittedName>
</protein>
<evidence type="ECO:0000256" key="3">
    <source>
        <dbReference type="ARBA" id="ARBA00022448"/>
    </source>
</evidence>
<evidence type="ECO:0000256" key="5">
    <source>
        <dbReference type="ARBA" id="ARBA00022692"/>
    </source>
</evidence>
<gene>
    <name evidence="9" type="ORF">M094_4372</name>
</gene>
<feature type="transmembrane region" description="Helical" evidence="8">
    <location>
        <begin position="24"/>
        <end position="49"/>
    </location>
</feature>
<accession>A0A078S3K2</accession>
<dbReference type="Pfam" id="PF01235">
    <property type="entry name" value="Na_Ala_symp"/>
    <property type="match status" value="1"/>
</dbReference>
<evidence type="ECO:0000256" key="8">
    <source>
        <dbReference type="RuleBase" id="RU363064"/>
    </source>
</evidence>